<dbReference type="AlphaFoldDB" id="A0A9X0C819"/>
<reference evidence="12" key="1">
    <citation type="submission" date="2022-12" db="EMBL/GenBank/DDBJ databases">
        <authorList>
            <person name="Petersen C."/>
        </authorList>
    </citation>
    <scope>NUCLEOTIDE SEQUENCE</scope>
    <source>
        <strain evidence="12">IBT 29495</strain>
    </source>
</reference>
<keyword evidence="6" id="KW-0325">Glycoprotein</keyword>
<dbReference type="InterPro" id="IPR000757">
    <property type="entry name" value="Beta-glucanase-like"/>
</dbReference>
<dbReference type="GO" id="GO:0052861">
    <property type="term" value="F:endo-1,3(4)-beta-glucanase activity"/>
    <property type="evidence" value="ECO:0007669"/>
    <property type="project" value="UniProtKB-EC"/>
</dbReference>
<evidence type="ECO:0000256" key="2">
    <source>
        <dbReference type="ARBA" id="ARBA00004609"/>
    </source>
</evidence>
<comment type="similarity">
    <text evidence="3">Belongs to the glycosyl hydrolase 16 family.</text>
</comment>
<keyword evidence="6" id="KW-0336">GPI-anchor</keyword>
<evidence type="ECO:0000256" key="5">
    <source>
        <dbReference type="ARBA" id="ARBA00022475"/>
    </source>
</evidence>
<feature type="transmembrane region" description="Helical" evidence="10">
    <location>
        <begin position="58"/>
        <end position="79"/>
    </location>
</feature>
<protein>
    <recommendedName>
        <fullName evidence="4">endo-1,3(4)-beta-glucanase</fullName>
        <ecNumber evidence="4">3.2.1.6</ecNumber>
    </recommendedName>
</protein>
<comment type="catalytic activity">
    <reaction evidence="1">
        <text>Endohydrolysis of (1-&gt;3)- or (1-&gt;4)-linkages in beta-D-glucans when the glucose residue whose reducing group is involved in the linkage to be hydrolyzed is itself substituted at C-3.</text>
        <dbReference type="EC" id="3.2.1.6"/>
    </reaction>
</comment>
<evidence type="ECO:0000256" key="4">
    <source>
        <dbReference type="ARBA" id="ARBA00012599"/>
    </source>
</evidence>
<name>A0A9X0C819_9EURO</name>
<evidence type="ECO:0000313" key="12">
    <source>
        <dbReference type="EMBL" id="KAJ5505040.1"/>
    </source>
</evidence>
<keyword evidence="9" id="KW-0326">Glycosidase</keyword>
<evidence type="ECO:0000256" key="3">
    <source>
        <dbReference type="ARBA" id="ARBA00006865"/>
    </source>
</evidence>
<dbReference type="GO" id="GO:0009251">
    <property type="term" value="P:glucan catabolic process"/>
    <property type="evidence" value="ECO:0007669"/>
    <property type="project" value="TreeGrafter"/>
</dbReference>
<dbReference type="PANTHER" id="PTHR10963">
    <property type="entry name" value="GLYCOSYL HYDROLASE-RELATED"/>
    <property type="match status" value="1"/>
</dbReference>
<dbReference type="Gene3D" id="2.60.120.200">
    <property type="match status" value="1"/>
</dbReference>
<dbReference type="InterPro" id="IPR050546">
    <property type="entry name" value="Glycosyl_Hydrlase_16"/>
</dbReference>
<feature type="domain" description="GH16" evidence="11">
    <location>
        <begin position="85"/>
        <end position="351"/>
    </location>
</feature>
<evidence type="ECO:0000256" key="1">
    <source>
        <dbReference type="ARBA" id="ARBA00000124"/>
    </source>
</evidence>
<keyword evidence="10" id="KW-0472">Membrane</keyword>
<dbReference type="SUPFAM" id="SSF49899">
    <property type="entry name" value="Concanavalin A-like lectins/glucanases"/>
    <property type="match status" value="1"/>
</dbReference>
<dbReference type="GO" id="GO:0005886">
    <property type="term" value="C:plasma membrane"/>
    <property type="evidence" value="ECO:0007669"/>
    <property type="project" value="UniProtKB-SubCell"/>
</dbReference>
<evidence type="ECO:0000256" key="10">
    <source>
        <dbReference type="SAM" id="Phobius"/>
    </source>
</evidence>
<keyword evidence="5" id="KW-1003">Cell membrane</keyword>
<evidence type="ECO:0000256" key="6">
    <source>
        <dbReference type="ARBA" id="ARBA00022622"/>
    </source>
</evidence>
<dbReference type="EMBL" id="JAPWDS010000003">
    <property type="protein sequence ID" value="KAJ5505040.1"/>
    <property type="molecule type" value="Genomic_DNA"/>
</dbReference>
<reference evidence="12" key="2">
    <citation type="journal article" date="2023" name="IMA Fungus">
        <title>Comparative genomic study of the Penicillium genus elucidates a diverse pangenome and 15 lateral gene transfer events.</title>
        <authorList>
            <person name="Petersen C."/>
            <person name="Sorensen T."/>
            <person name="Nielsen M.R."/>
            <person name="Sondergaard T.E."/>
            <person name="Sorensen J.L."/>
            <person name="Fitzpatrick D.A."/>
            <person name="Frisvad J.C."/>
            <person name="Nielsen K.L."/>
        </authorList>
    </citation>
    <scope>NUCLEOTIDE SEQUENCE</scope>
    <source>
        <strain evidence="12">IBT 29495</strain>
    </source>
</reference>
<dbReference type="PANTHER" id="PTHR10963:SF42">
    <property type="entry name" value="PUTATIVE (AFU_ORTHOLOGUE AFUA_5G02280)-RELATED"/>
    <property type="match status" value="1"/>
</dbReference>
<comment type="subcellular location">
    <subcellularLocation>
        <location evidence="2">Cell membrane</location>
        <topology evidence="2">Lipid-anchor</topology>
        <topology evidence="2">GPI-anchor</topology>
    </subcellularLocation>
</comment>
<dbReference type="PROSITE" id="PS51762">
    <property type="entry name" value="GH16_2"/>
    <property type="match status" value="1"/>
</dbReference>
<dbReference type="CDD" id="cd02181">
    <property type="entry name" value="GH16_fungal_Lam16A_glucanase"/>
    <property type="match status" value="1"/>
</dbReference>
<keyword evidence="13" id="KW-1185">Reference proteome</keyword>
<dbReference type="InterPro" id="IPR013320">
    <property type="entry name" value="ConA-like_dom_sf"/>
</dbReference>
<sequence>MREDYAQNDPGHFQSSHLLQNQPSVASEHPPAYGAWSDDGTDEYSRWDPRGWSLKSKIFLAIGVVVVIVAVVVGAVLGVRANRYPDYSKVNYSLKDNYSGSSFFDNFEYFTGADPTNGFVQYIDRSASEWLNLTYATDTSAVLKVDTKYKGSEAANGRQSVRVTSNNTYADGLFIFDVIHTPYGCGTWPALWLTDPSNWPEHGEIDIVEATNAGTFGTQSTLHTSKGCSMSVKRKESGSVANEDCYYEANGYTGCGVKGTESTYGPEFNSKGGGVYAMELRDAGIRVWQWVRSKIPADITSGSPDPSTWGQAFADFPSTDCDIGSHFKNQSIIINISLCGDWAGANKYYKKQSSCPSSCKAFVRDNATSFDTAYWEFGGFKVYQAS</sequence>
<evidence type="ECO:0000256" key="8">
    <source>
        <dbReference type="ARBA" id="ARBA00023288"/>
    </source>
</evidence>
<organism evidence="12 13">
    <name type="scientific">Penicillium fimorum</name>
    <dbReference type="NCBI Taxonomy" id="1882269"/>
    <lineage>
        <taxon>Eukaryota</taxon>
        <taxon>Fungi</taxon>
        <taxon>Dikarya</taxon>
        <taxon>Ascomycota</taxon>
        <taxon>Pezizomycotina</taxon>
        <taxon>Eurotiomycetes</taxon>
        <taxon>Eurotiomycetidae</taxon>
        <taxon>Eurotiales</taxon>
        <taxon>Aspergillaceae</taxon>
        <taxon>Penicillium</taxon>
    </lineage>
</organism>
<evidence type="ECO:0000256" key="7">
    <source>
        <dbReference type="ARBA" id="ARBA00022801"/>
    </source>
</evidence>
<comment type="caution">
    <text evidence="12">The sequence shown here is derived from an EMBL/GenBank/DDBJ whole genome shotgun (WGS) entry which is preliminary data.</text>
</comment>
<keyword evidence="7" id="KW-0378">Hydrolase</keyword>
<keyword evidence="10" id="KW-1133">Transmembrane helix</keyword>
<dbReference type="FunFam" id="2.60.120.200:FF:000114">
    <property type="entry name" value="Probable endo-1,3(4)-beta-glucanase NFIA_089530"/>
    <property type="match status" value="1"/>
</dbReference>
<gene>
    <name evidence="12" type="ORF">N7463_007914</name>
</gene>
<dbReference type="Proteomes" id="UP001149954">
    <property type="component" value="Unassembled WGS sequence"/>
</dbReference>
<keyword evidence="10" id="KW-0812">Transmembrane</keyword>
<evidence type="ECO:0000256" key="9">
    <source>
        <dbReference type="ARBA" id="ARBA00023295"/>
    </source>
</evidence>
<dbReference type="OrthoDB" id="192832at2759"/>
<dbReference type="Pfam" id="PF26113">
    <property type="entry name" value="GH16_XgeA"/>
    <property type="match status" value="1"/>
</dbReference>
<proteinExistence type="inferred from homology"/>
<keyword evidence="8" id="KW-0449">Lipoprotein</keyword>
<evidence type="ECO:0000313" key="13">
    <source>
        <dbReference type="Proteomes" id="UP001149954"/>
    </source>
</evidence>
<accession>A0A9X0C819</accession>
<dbReference type="EC" id="3.2.1.6" evidence="4"/>
<dbReference type="GO" id="GO:0098552">
    <property type="term" value="C:side of membrane"/>
    <property type="evidence" value="ECO:0007669"/>
    <property type="project" value="UniProtKB-KW"/>
</dbReference>
<evidence type="ECO:0000259" key="11">
    <source>
        <dbReference type="PROSITE" id="PS51762"/>
    </source>
</evidence>